<protein>
    <submittedName>
        <fullName evidence="2">Hyphothetical protein</fullName>
    </submittedName>
</protein>
<feature type="coiled-coil region" evidence="1">
    <location>
        <begin position="25"/>
        <end position="55"/>
    </location>
</feature>
<keyword evidence="3" id="KW-1185">Reference proteome</keyword>
<evidence type="ECO:0000256" key="1">
    <source>
        <dbReference type="SAM" id="Coils"/>
    </source>
</evidence>
<proteinExistence type="predicted"/>
<accession>V5KSZ3</accession>
<evidence type="ECO:0000313" key="3">
    <source>
        <dbReference type="Proteomes" id="UP000018620"/>
    </source>
</evidence>
<name>V5KSZ3_9CAUD</name>
<dbReference type="OrthoDB" id="25483at10239"/>
<gene>
    <name evidence="2" type="ORF">4MG_113</name>
</gene>
<keyword evidence="1" id="KW-0175">Coiled coil</keyword>
<evidence type="ECO:0000313" key="2">
    <source>
        <dbReference type="EMBL" id="AGZ17587.1"/>
    </source>
</evidence>
<reference evidence="2 3" key="1">
    <citation type="journal article" date="2014" name="Arch. Virol.">
        <title>Complete genome sequence of enterobacteria phage 4MG, a new member of the subgroup "PVP-SE1-like phage" of the "rV5-like viruses".</title>
        <authorList>
            <person name="Kim M."/>
            <person name="Heu S."/>
            <person name="Ryu S."/>
        </authorList>
    </citation>
    <scope>NUCLEOTIDE SEQUENCE [LARGE SCALE GENOMIC DNA]</scope>
</reference>
<dbReference type="Proteomes" id="UP000018620">
    <property type="component" value="Segment"/>
</dbReference>
<dbReference type="RefSeq" id="YP_008857329.1">
    <property type="nucleotide sequence ID" value="NC_022968.1"/>
</dbReference>
<sequence length="120" mass="13484">MARTAKIKVALITSLPSDPASRERLKSTVNEIVDLQRQIADLKDQIKDIRAVEKENHNISPKFLNSLVKREYDVRYEAEKKTAALDAEQEIFTEADILFGRGKPANVAQTEEDDGAEDAE</sequence>
<dbReference type="KEGG" id="vg:17776363"/>
<organism evidence="2 3">
    <name type="scientific">Escherichia phage 4MG</name>
    <dbReference type="NCBI Taxonomy" id="1391428"/>
    <lineage>
        <taxon>Viruses</taxon>
        <taxon>Duplodnaviria</taxon>
        <taxon>Heunggongvirae</taxon>
        <taxon>Uroviricota</taxon>
        <taxon>Caudoviricetes</taxon>
        <taxon>Vequintavirinae</taxon>
        <taxon>Seunavirus</taxon>
        <taxon>Seunavirus 4MG</taxon>
    </lineage>
</organism>
<dbReference type="EMBL" id="KF550303">
    <property type="protein sequence ID" value="AGZ17587.1"/>
    <property type="molecule type" value="Genomic_DNA"/>
</dbReference>